<dbReference type="EMBL" id="CM010715">
    <property type="protein sequence ID" value="RZC45293.1"/>
    <property type="molecule type" value="Genomic_DNA"/>
</dbReference>
<keyword evidence="1" id="KW-1133">Transmembrane helix</keyword>
<proteinExistence type="predicted"/>
<dbReference type="OrthoDB" id="1932537at2759"/>
<reference evidence="2 3" key="1">
    <citation type="journal article" date="2018" name="Science">
        <title>The opium poppy genome and morphinan production.</title>
        <authorList>
            <person name="Guo L."/>
            <person name="Winzer T."/>
            <person name="Yang X."/>
            <person name="Li Y."/>
            <person name="Ning Z."/>
            <person name="He Z."/>
            <person name="Teodor R."/>
            <person name="Lu Y."/>
            <person name="Bowser T.A."/>
            <person name="Graham I.A."/>
            <person name="Ye K."/>
        </authorList>
    </citation>
    <scope>NUCLEOTIDE SEQUENCE [LARGE SCALE GENOMIC DNA]</scope>
    <source>
        <strain evidence="3">cv. HN1</strain>
        <tissue evidence="2">Leaves</tissue>
    </source>
</reference>
<feature type="transmembrane region" description="Helical" evidence="1">
    <location>
        <begin position="79"/>
        <end position="110"/>
    </location>
</feature>
<evidence type="ECO:0008006" key="4">
    <source>
        <dbReference type="Google" id="ProtNLM"/>
    </source>
</evidence>
<keyword evidence="3" id="KW-1185">Reference proteome</keyword>
<organism evidence="2 3">
    <name type="scientific">Papaver somniferum</name>
    <name type="common">Opium poppy</name>
    <dbReference type="NCBI Taxonomy" id="3469"/>
    <lineage>
        <taxon>Eukaryota</taxon>
        <taxon>Viridiplantae</taxon>
        <taxon>Streptophyta</taxon>
        <taxon>Embryophyta</taxon>
        <taxon>Tracheophyta</taxon>
        <taxon>Spermatophyta</taxon>
        <taxon>Magnoliopsida</taxon>
        <taxon>Ranunculales</taxon>
        <taxon>Papaveraceae</taxon>
        <taxon>Papaveroideae</taxon>
        <taxon>Papaver</taxon>
    </lineage>
</organism>
<dbReference type="Gramene" id="RZC45293">
    <property type="protein sequence ID" value="RZC45293"/>
    <property type="gene ID" value="C5167_038236"/>
</dbReference>
<dbReference type="Proteomes" id="UP000316621">
    <property type="component" value="Chromosome 1"/>
</dbReference>
<dbReference type="PANTHER" id="PTHR31133">
    <property type="entry name" value="MEMBRANE PROTEIN"/>
    <property type="match status" value="1"/>
</dbReference>
<dbReference type="OMA" id="QRVEAWH"/>
<dbReference type="InterPro" id="IPR040229">
    <property type="entry name" value="At3g27390-like"/>
</dbReference>
<protein>
    <recommendedName>
        <fullName evidence="4">Steroid nuclear receptor ligand-binding</fullName>
    </recommendedName>
</protein>
<gene>
    <name evidence="2" type="ORF">C5167_038236</name>
</gene>
<dbReference type="AlphaFoldDB" id="A0A4Y7I8M8"/>
<dbReference type="PANTHER" id="PTHR31133:SF9">
    <property type="entry name" value="TRANSMEMBRANE PROTEIN"/>
    <property type="match status" value="1"/>
</dbReference>
<feature type="transmembrane region" description="Helical" evidence="1">
    <location>
        <begin position="253"/>
        <end position="274"/>
    </location>
</feature>
<name>A0A4Y7I8M8_PAPSO</name>
<feature type="transmembrane region" description="Helical" evidence="1">
    <location>
        <begin position="9"/>
        <end position="29"/>
    </location>
</feature>
<evidence type="ECO:0000313" key="3">
    <source>
        <dbReference type="Proteomes" id="UP000316621"/>
    </source>
</evidence>
<evidence type="ECO:0000256" key="1">
    <source>
        <dbReference type="SAM" id="Phobius"/>
    </source>
</evidence>
<feature type="transmembrane region" description="Helical" evidence="1">
    <location>
        <begin position="187"/>
        <end position="207"/>
    </location>
</feature>
<accession>A0A4Y7I8M8</accession>
<feature type="transmembrane region" description="Helical" evidence="1">
    <location>
        <begin position="228"/>
        <end position="247"/>
    </location>
</feature>
<feature type="transmembrane region" description="Helical" evidence="1">
    <location>
        <begin position="35"/>
        <end position="58"/>
    </location>
</feature>
<evidence type="ECO:0000313" key="2">
    <source>
        <dbReference type="EMBL" id="RZC45293.1"/>
    </source>
</evidence>
<keyword evidence="1" id="KW-0812">Transmembrane</keyword>
<sequence length="545" mass="60634">MDDVLHQILLYSGYTILFIPLFVILFLLGSIKAAIFSPFVFLVIKFGDAGVIIGLWPLHLCWSAYCISKSKKFGPYMKCLMIISLPIPIALWTIIGVVGSVIMGIGYAFIWPMMETFKATNKPGFCNKLTGCLVDGTWTCVLGACTIVRDFGDFSFHSYFSVMDELLEAVDDENPIELKVTQIPGCILAALLGLLVDVLMIPLIVIYKAPILLFKGWHRLFEDLVGRSGPFVETVCVPLAGFLILLWPFAVILAILAGFLSSVGFGCYAAVVAYEENSTKKGLLYIVASVALFDEWTNDLLYLREGSCFPRPKYREGAEGNSSLHPLNGLDGQIEVVHADYSLTRTASQRIKALKAVVVWDNFFEACEGSGKELLRDGAIDKLDIEEWQSSKSKIVNIGIPAYAFLGCLIQSIHSGSAGFVMRENVEVTNLNRPEGRVFDWLFEPMCVMKEQIRNLKLVESEELFLCKLALYCGDAQRIEAWQNGGIPPYDEIRRAQLEGISRRLQGFCLTLSRLPTFRRRFYAVVNALLDEANNQSSGNSPVVV</sequence>
<keyword evidence="1" id="KW-0472">Membrane</keyword>